<protein>
    <recommendedName>
        <fullName evidence="4">Iron-sulfur cluster assembly protein CyaY</fullName>
    </recommendedName>
</protein>
<comment type="function">
    <text evidence="4">Involved in iron-sulfur (Fe-S) cluster assembly. May act as a regulator of Fe-S biogenesis.</text>
</comment>
<dbReference type="HAMAP" id="MF_00142">
    <property type="entry name" value="CyaY"/>
    <property type="match status" value="1"/>
</dbReference>
<dbReference type="AlphaFoldDB" id="A0A4D6Y801"/>
<dbReference type="PROSITE" id="PS50810">
    <property type="entry name" value="FRATAXIN_2"/>
    <property type="match status" value="1"/>
</dbReference>
<proteinExistence type="inferred from homology"/>
<dbReference type="Gene3D" id="3.30.920.10">
    <property type="entry name" value="Frataxin/CyaY"/>
    <property type="match status" value="1"/>
</dbReference>
<dbReference type="SMART" id="SM01219">
    <property type="entry name" value="Frataxin_Cyay"/>
    <property type="match status" value="1"/>
</dbReference>
<dbReference type="RefSeq" id="WP_158338922.1">
    <property type="nucleotide sequence ID" value="NZ_CP034855.1"/>
</dbReference>
<dbReference type="PROSITE" id="PS01344">
    <property type="entry name" value="FRATAXIN_1"/>
    <property type="match status" value="1"/>
</dbReference>
<keyword evidence="3 4" id="KW-0408">Iron</keyword>
<comment type="similarity">
    <text evidence="1 4">Belongs to the frataxin family.</text>
</comment>
<dbReference type="PANTHER" id="PTHR16821:SF2">
    <property type="entry name" value="FRATAXIN, MITOCHONDRIAL"/>
    <property type="match status" value="1"/>
</dbReference>
<dbReference type="GO" id="GO:0008198">
    <property type="term" value="F:ferrous iron binding"/>
    <property type="evidence" value="ECO:0007669"/>
    <property type="project" value="TreeGrafter"/>
</dbReference>
<dbReference type="SUPFAM" id="SSF55387">
    <property type="entry name" value="Frataxin/Nqo15-like"/>
    <property type="match status" value="1"/>
</dbReference>
<dbReference type="CDD" id="cd00503">
    <property type="entry name" value="Frataxin"/>
    <property type="match status" value="1"/>
</dbReference>
<dbReference type="Proteomes" id="UP000298585">
    <property type="component" value="Chromosome"/>
</dbReference>
<dbReference type="GO" id="GO:0008199">
    <property type="term" value="F:ferric iron binding"/>
    <property type="evidence" value="ECO:0007669"/>
    <property type="project" value="InterPro"/>
</dbReference>
<evidence type="ECO:0000256" key="1">
    <source>
        <dbReference type="ARBA" id="ARBA00008183"/>
    </source>
</evidence>
<dbReference type="OrthoDB" id="285675at2"/>
<reference evidence="5 6" key="2">
    <citation type="submission" date="2019-05" db="EMBL/GenBank/DDBJ databases">
        <title>Genome evolution of the obligate endosymbiont Buchnera aphidicola.</title>
        <authorList>
            <person name="Moran N.A."/>
        </authorList>
    </citation>
    <scope>NUCLEOTIDE SEQUENCE [LARGE SCALE GENOMIC DNA]</scope>
    <source>
        <strain evidence="5 6">Sav</strain>
    </source>
</reference>
<dbReference type="InterPro" id="IPR020895">
    <property type="entry name" value="Frataxin_CS"/>
</dbReference>
<dbReference type="NCBIfam" id="TIGR03421">
    <property type="entry name" value="FeS_CyaY"/>
    <property type="match status" value="1"/>
</dbReference>
<sequence length="116" mass="14058">MKKKITFQKENKNFYILVNDLFLKIEDNLNLYDNEIDLDYQIQDYVMTITFNKKSLIIINKQESLQQIWLATKKNGYHFNYKNNQWICNRSGENFWKIFENACSVQSNKILIFSKK</sequence>
<organism evidence="5 6">
    <name type="scientific">Buchnera aphidicola</name>
    <name type="common">Sitobion avenae</name>
    <dbReference type="NCBI Taxonomy" id="571428"/>
    <lineage>
        <taxon>Bacteria</taxon>
        <taxon>Pseudomonadati</taxon>
        <taxon>Pseudomonadota</taxon>
        <taxon>Gammaproteobacteria</taxon>
        <taxon>Enterobacterales</taxon>
        <taxon>Erwiniaceae</taxon>
        <taxon>Buchnera</taxon>
    </lineage>
</organism>
<dbReference type="GO" id="GO:0005829">
    <property type="term" value="C:cytosol"/>
    <property type="evidence" value="ECO:0007669"/>
    <property type="project" value="TreeGrafter"/>
</dbReference>
<reference evidence="5 6" key="1">
    <citation type="submission" date="2018-12" db="EMBL/GenBank/DDBJ databases">
        <authorList>
            <person name="Chong R.A."/>
        </authorList>
    </citation>
    <scope>NUCLEOTIDE SEQUENCE [LARGE SCALE GENOMIC DNA]</scope>
    <source>
        <strain evidence="5 6">Sav</strain>
    </source>
</reference>
<dbReference type="InterPro" id="IPR002908">
    <property type="entry name" value="Frataxin/CyaY"/>
</dbReference>
<evidence type="ECO:0000313" key="5">
    <source>
        <dbReference type="EMBL" id="QCI25767.1"/>
    </source>
</evidence>
<accession>A0A4D6Y801</accession>
<dbReference type="InterPro" id="IPR047584">
    <property type="entry name" value="CyaY"/>
</dbReference>
<name>A0A4D6Y801_9GAMM</name>
<evidence type="ECO:0000256" key="3">
    <source>
        <dbReference type="ARBA" id="ARBA00023004"/>
    </source>
</evidence>
<keyword evidence="2 4" id="KW-0479">Metal-binding</keyword>
<evidence type="ECO:0000256" key="2">
    <source>
        <dbReference type="ARBA" id="ARBA00022723"/>
    </source>
</evidence>
<dbReference type="GO" id="GO:0016226">
    <property type="term" value="P:iron-sulfur cluster assembly"/>
    <property type="evidence" value="ECO:0007669"/>
    <property type="project" value="UniProtKB-UniRule"/>
</dbReference>
<dbReference type="InterPro" id="IPR036524">
    <property type="entry name" value="Frataxin/CyaY_sf"/>
</dbReference>
<gene>
    <name evidence="4 5" type="primary">cyaY</name>
    <name evidence="5" type="ORF">D9V77_02950</name>
</gene>
<dbReference type="PANTHER" id="PTHR16821">
    <property type="entry name" value="FRATAXIN"/>
    <property type="match status" value="1"/>
</dbReference>
<dbReference type="Pfam" id="PF01491">
    <property type="entry name" value="Frataxin_Cyay"/>
    <property type="match status" value="1"/>
</dbReference>
<evidence type="ECO:0000313" key="6">
    <source>
        <dbReference type="Proteomes" id="UP000298585"/>
    </source>
</evidence>
<evidence type="ECO:0000256" key="4">
    <source>
        <dbReference type="HAMAP-Rule" id="MF_00142"/>
    </source>
</evidence>
<dbReference type="EMBL" id="CP034855">
    <property type="protein sequence ID" value="QCI25767.1"/>
    <property type="molecule type" value="Genomic_DNA"/>
</dbReference>